<dbReference type="PROSITE" id="PS51192">
    <property type="entry name" value="HELICASE_ATP_BIND_1"/>
    <property type="match status" value="1"/>
</dbReference>
<feature type="domain" description="DEAD-box RNA helicase Q" evidence="15">
    <location>
        <begin position="757"/>
        <end position="785"/>
    </location>
</feature>
<dbReference type="InterPro" id="IPR022676">
    <property type="entry name" value="NMT_N"/>
</dbReference>
<feature type="compositionally biased region" description="Polar residues" evidence="12">
    <location>
        <begin position="262"/>
        <end position="271"/>
    </location>
</feature>
<dbReference type="SUPFAM" id="SSF55729">
    <property type="entry name" value="Acyl-CoA N-acyltransferases (Nat)"/>
    <property type="match status" value="2"/>
</dbReference>
<reference evidence="16 17" key="1">
    <citation type="journal article" date="2024" name="G3 (Bethesda)">
        <title>Genome assembly of Hibiscus sabdariffa L. provides insights into metabolisms of medicinal natural products.</title>
        <authorList>
            <person name="Kim T."/>
        </authorList>
    </citation>
    <scope>NUCLEOTIDE SEQUENCE [LARGE SCALE GENOMIC DNA]</scope>
    <source>
        <strain evidence="16">TK-2024</strain>
        <tissue evidence="16">Old leaves</tissue>
    </source>
</reference>
<evidence type="ECO:0000256" key="4">
    <source>
        <dbReference type="ARBA" id="ARBA00022741"/>
    </source>
</evidence>
<evidence type="ECO:0000256" key="1">
    <source>
        <dbReference type="ARBA" id="ARBA00009469"/>
    </source>
</evidence>
<dbReference type="PROSITE" id="PS00975">
    <property type="entry name" value="NMT_1"/>
    <property type="match status" value="1"/>
</dbReference>
<dbReference type="Pfam" id="PF00270">
    <property type="entry name" value="DEAD"/>
    <property type="match status" value="1"/>
</dbReference>
<evidence type="ECO:0000256" key="3">
    <source>
        <dbReference type="ARBA" id="ARBA00022679"/>
    </source>
</evidence>
<dbReference type="InterPro" id="IPR027417">
    <property type="entry name" value="P-loop_NTPase"/>
</dbReference>
<evidence type="ECO:0000256" key="11">
    <source>
        <dbReference type="RuleBase" id="RU004178"/>
    </source>
</evidence>
<dbReference type="CDD" id="cd18787">
    <property type="entry name" value="SF2_C_DEAD"/>
    <property type="match status" value="1"/>
</dbReference>
<feature type="domain" description="Helicase C-terminal" evidence="14">
    <location>
        <begin position="969"/>
        <end position="1130"/>
    </location>
</feature>
<dbReference type="PROSITE" id="PS00039">
    <property type="entry name" value="DEAD_ATP_HELICASE"/>
    <property type="match status" value="1"/>
</dbReference>
<dbReference type="PANTHER" id="PTHR11377">
    <property type="entry name" value="N-MYRISTOYL TRANSFERASE"/>
    <property type="match status" value="1"/>
</dbReference>
<feature type="region of interest" description="Disordered" evidence="12">
    <location>
        <begin position="1"/>
        <end position="27"/>
    </location>
</feature>
<dbReference type="InterPro" id="IPR022677">
    <property type="entry name" value="NMT_C"/>
</dbReference>
<evidence type="ECO:0000256" key="12">
    <source>
        <dbReference type="SAM" id="MobiDB-lite"/>
    </source>
</evidence>
<sequence length="1130" mass="127112">MVDSNKFSGPPGDTPNHNLYGNAPPEGDLALNALAQEVQKSLCRRDTGFGNLRQFKDMGDSSLPESPIEAPTPLSEDKWRNLSVSTSTKGAKDKSRAPKVKATVASLPSTPNSSAPAASRALTATIDAAVGDSSNNSLDGKKNAPRYSTMISEALSTIKGTNGSDITEIQRYEVPPTIPFEAKKTCFSRQTGNELYCPLFKKTTFGSIHIILSLRSLVQLAQAVVLSGILPSPRIRRKEILGCIIMVDSNKSSGPPEETPNHDPNGNTTPESDLALDALARKVQESLGLEKRHKFWESQPVGQFKDLGDTSLPEGPIEAPTPLSEVKQEPYNLPTMYEWITCDIDSDEMCTEVYKLLANNYVEDDENMFRFNYSKEFLRWALRPPGYFKSWHIGVRVKSSKKLVAFITGVPARIRVRDDIVTMAEVNFLCVHKKLRSKRLAPVMIKEVTRRVHLENIWQAAYTAGIVIPTPITSCQYWHRSLNPKKLIEVGFSRLGPRMTMSRTIKLYKLPESTATPGFRTMGLRDVPAVTLLLSNYLSQFVVAPYFNEHDVEHWLLPTEGVVDSYVVESPETHEITDFCSFYTLPSSILGNQNYSTLKAAYSYYNVSTRTPLLQLMNDALIVAKQKDFDVFNALDLMHNECFLKELKFGPGFALKTPRRRSEEFGKTLSPSKYQPKKALIKLPLFHSLFNKPTFSPLIHSFIFSSIALCSFHQLKVMAGLAPEGSQFDARQYDQKMTELLQTDGDDFFTSYDEVYDSFDAMGLQENLLRGIYAYGFEKPSAIQQRGIVPFCKGLDVIQQAQSGTGKTATFCSGILQQLDYGIVQCQALVLAPTRELAQQIEKVMRALGDYLGVKVHACVGGTSVREDQRILQNGVHVVVGTPGRVFDMLRRQSLRPDYIKMFVLDEADEMLSRGFKDQIYDIFQLLPAKIQVGVFSATMPPEALEITRKFMNKPVRILVKRDELTLEGIKQFYVNVEKEDWKLETLCDLYETLAITQSVIFVNTRRKVDWLTDKMRSRDHTVSATHGDMDQNTRDIIMREFRSGSSRVLITTDLLARGIDVQQVSLVINYDLPTQPENYLHRIGRSGRFGRKGVAINFVTNDDERMLFDIQKFYNVIIEELPSNVADLL</sequence>
<dbReference type="SMART" id="SM00487">
    <property type="entry name" value="DEXDc"/>
    <property type="match status" value="1"/>
</dbReference>
<dbReference type="InterPro" id="IPR022678">
    <property type="entry name" value="NMT_CS"/>
</dbReference>
<organism evidence="16 17">
    <name type="scientific">Hibiscus sabdariffa</name>
    <name type="common">roselle</name>
    <dbReference type="NCBI Taxonomy" id="183260"/>
    <lineage>
        <taxon>Eukaryota</taxon>
        <taxon>Viridiplantae</taxon>
        <taxon>Streptophyta</taxon>
        <taxon>Embryophyta</taxon>
        <taxon>Tracheophyta</taxon>
        <taxon>Spermatophyta</taxon>
        <taxon>Magnoliopsida</taxon>
        <taxon>eudicotyledons</taxon>
        <taxon>Gunneridae</taxon>
        <taxon>Pentapetalae</taxon>
        <taxon>rosids</taxon>
        <taxon>malvids</taxon>
        <taxon>Malvales</taxon>
        <taxon>Malvaceae</taxon>
        <taxon>Malvoideae</taxon>
        <taxon>Hibiscus</taxon>
    </lineage>
</organism>
<dbReference type="PROSITE" id="PS51194">
    <property type="entry name" value="HELICASE_CTER"/>
    <property type="match status" value="1"/>
</dbReference>
<dbReference type="InterPro" id="IPR000903">
    <property type="entry name" value="NMT"/>
</dbReference>
<dbReference type="InterPro" id="IPR014014">
    <property type="entry name" value="RNA_helicase_DEAD_Q_motif"/>
</dbReference>
<dbReference type="EMBL" id="JBBPBM010000006">
    <property type="protein sequence ID" value="KAK8581139.1"/>
    <property type="molecule type" value="Genomic_DNA"/>
</dbReference>
<feature type="region of interest" description="Disordered" evidence="12">
    <location>
        <begin position="46"/>
        <end position="117"/>
    </location>
</feature>
<feature type="region of interest" description="Disordered" evidence="12">
    <location>
        <begin position="251"/>
        <end position="272"/>
    </location>
</feature>
<evidence type="ECO:0000256" key="5">
    <source>
        <dbReference type="ARBA" id="ARBA00022801"/>
    </source>
</evidence>
<dbReference type="PANTHER" id="PTHR11377:SF5">
    <property type="entry name" value="GLYCYLPEPTIDE N-TETRADECANOYLTRANSFERASE"/>
    <property type="match status" value="1"/>
</dbReference>
<keyword evidence="3 10" id="KW-0808">Transferase</keyword>
<dbReference type="PROSITE" id="PS51195">
    <property type="entry name" value="Q_MOTIF"/>
    <property type="match status" value="1"/>
</dbReference>
<keyword evidence="5" id="KW-0378">Hydrolase</keyword>
<dbReference type="InterPro" id="IPR000629">
    <property type="entry name" value="RNA-helicase_DEAD-box_CS"/>
</dbReference>
<keyword evidence="17" id="KW-1185">Reference proteome</keyword>
<protein>
    <recommendedName>
        <fullName evidence="2 10">Glycylpeptide N-tetradecanoyltransferase</fullName>
        <ecNumber evidence="2 10">2.3.1.97</ecNumber>
    </recommendedName>
</protein>
<dbReference type="SUPFAM" id="SSF52540">
    <property type="entry name" value="P-loop containing nucleoside triphosphate hydrolases"/>
    <property type="match status" value="1"/>
</dbReference>
<evidence type="ECO:0000256" key="9">
    <source>
        <dbReference type="PROSITE-ProRule" id="PRU00552"/>
    </source>
</evidence>
<evidence type="ECO:0000256" key="6">
    <source>
        <dbReference type="ARBA" id="ARBA00022806"/>
    </source>
</evidence>
<dbReference type="Proteomes" id="UP001472677">
    <property type="component" value="Unassembled WGS sequence"/>
</dbReference>
<keyword evidence="8 10" id="KW-0012">Acyltransferase</keyword>
<dbReference type="Pfam" id="PF02799">
    <property type="entry name" value="NMT_C"/>
    <property type="match status" value="1"/>
</dbReference>
<dbReference type="InterPro" id="IPR011545">
    <property type="entry name" value="DEAD/DEAH_box_helicase_dom"/>
</dbReference>
<comment type="caution">
    <text evidence="16">The sequence shown here is derived from an EMBL/GenBank/DDBJ whole genome shotgun (WGS) entry which is preliminary data.</text>
</comment>
<name>A0ABR2FK98_9ROSI</name>
<evidence type="ECO:0000259" key="13">
    <source>
        <dbReference type="PROSITE" id="PS51192"/>
    </source>
</evidence>
<dbReference type="Gene3D" id="3.40.50.300">
    <property type="entry name" value="P-loop containing nucleotide triphosphate hydrolases"/>
    <property type="match status" value="2"/>
</dbReference>
<dbReference type="InterPro" id="IPR016181">
    <property type="entry name" value="Acyl_CoA_acyltransferase"/>
</dbReference>
<dbReference type="CDD" id="cd17939">
    <property type="entry name" value="DEADc_EIF4A"/>
    <property type="match status" value="1"/>
</dbReference>
<comment type="catalytic activity">
    <reaction evidence="10">
        <text>N-terminal glycyl-[protein] + tetradecanoyl-CoA = N-tetradecanoylglycyl-[protein] + CoA + H(+)</text>
        <dbReference type="Rhea" id="RHEA:15521"/>
        <dbReference type="Rhea" id="RHEA-COMP:12666"/>
        <dbReference type="Rhea" id="RHEA-COMP:12667"/>
        <dbReference type="ChEBI" id="CHEBI:15378"/>
        <dbReference type="ChEBI" id="CHEBI:57287"/>
        <dbReference type="ChEBI" id="CHEBI:57385"/>
        <dbReference type="ChEBI" id="CHEBI:64723"/>
        <dbReference type="ChEBI" id="CHEBI:133050"/>
        <dbReference type="EC" id="2.3.1.97"/>
    </reaction>
</comment>
<proteinExistence type="inferred from homology"/>
<dbReference type="Pfam" id="PF00271">
    <property type="entry name" value="Helicase_C"/>
    <property type="match status" value="1"/>
</dbReference>
<keyword evidence="4" id="KW-0547">Nucleotide-binding</keyword>
<keyword evidence="6" id="KW-0347">Helicase</keyword>
<dbReference type="InterPro" id="IPR001650">
    <property type="entry name" value="Helicase_C-like"/>
</dbReference>
<feature type="domain" description="Helicase ATP-binding" evidence="13">
    <location>
        <begin position="788"/>
        <end position="958"/>
    </location>
</feature>
<evidence type="ECO:0000256" key="10">
    <source>
        <dbReference type="RuleBase" id="RU000586"/>
    </source>
</evidence>
<evidence type="ECO:0000256" key="8">
    <source>
        <dbReference type="ARBA" id="ARBA00023315"/>
    </source>
</evidence>
<feature type="compositionally biased region" description="Low complexity" evidence="12">
    <location>
        <begin position="105"/>
        <end position="117"/>
    </location>
</feature>
<comment type="similarity">
    <text evidence="1 11">Belongs to the NMT family.</text>
</comment>
<dbReference type="SMART" id="SM00490">
    <property type="entry name" value="HELICc"/>
    <property type="match status" value="1"/>
</dbReference>
<evidence type="ECO:0000256" key="2">
    <source>
        <dbReference type="ARBA" id="ARBA00012923"/>
    </source>
</evidence>
<comment type="function">
    <text evidence="10">Adds a myristoyl group to the N-terminal glycine residue of certain cellular proteins.</text>
</comment>
<feature type="short sequence motif" description="Q motif" evidence="9">
    <location>
        <begin position="757"/>
        <end position="785"/>
    </location>
</feature>
<evidence type="ECO:0000313" key="17">
    <source>
        <dbReference type="Proteomes" id="UP001472677"/>
    </source>
</evidence>
<dbReference type="EC" id="2.3.1.97" evidence="2 10"/>
<evidence type="ECO:0000313" key="16">
    <source>
        <dbReference type="EMBL" id="KAK8581139.1"/>
    </source>
</evidence>
<dbReference type="InterPro" id="IPR014001">
    <property type="entry name" value="Helicase_ATP-bd"/>
</dbReference>
<evidence type="ECO:0000259" key="15">
    <source>
        <dbReference type="PROSITE" id="PS51195"/>
    </source>
</evidence>
<evidence type="ECO:0000259" key="14">
    <source>
        <dbReference type="PROSITE" id="PS51194"/>
    </source>
</evidence>
<dbReference type="Gene3D" id="3.40.630.170">
    <property type="match status" value="1"/>
</dbReference>
<evidence type="ECO:0000256" key="7">
    <source>
        <dbReference type="ARBA" id="ARBA00022840"/>
    </source>
</evidence>
<accession>A0ABR2FK98</accession>
<gene>
    <name evidence="16" type="ORF">V6N12_071380</name>
</gene>
<dbReference type="Pfam" id="PF01233">
    <property type="entry name" value="NMT"/>
    <property type="match status" value="1"/>
</dbReference>
<keyword evidence="7" id="KW-0067">ATP-binding</keyword>